<dbReference type="Proteomes" id="UP001189429">
    <property type="component" value="Unassembled WGS sequence"/>
</dbReference>
<comment type="caution">
    <text evidence="4">The sequence shown here is derived from an EMBL/GenBank/DDBJ whole genome shotgun (WGS) entry which is preliminary data.</text>
</comment>
<dbReference type="Pfam" id="PF03372">
    <property type="entry name" value="Exo_endo_phos"/>
    <property type="match status" value="1"/>
</dbReference>
<evidence type="ECO:0000313" key="5">
    <source>
        <dbReference type="Proteomes" id="UP001189429"/>
    </source>
</evidence>
<dbReference type="EMBL" id="CAUYUJ010016344">
    <property type="protein sequence ID" value="CAK0864224.1"/>
    <property type="molecule type" value="Genomic_DNA"/>
</dbReference>
<gene>
    <name evidence="4" type="ORF">PCOR1329_LOCUS52160</name>
</gene>
<feature type="coiled-coil region" evidence="1">
    <location>
        <begin position="96"/>
        <end position="130"/>
    </location>
</feature>
<dbReference type="InterPro" id="IPR036691">
    <property type="entry name" value="Endo/exonu/phosph_ase_sf"/>
</dbReference>
<dbReference type="SUPFAM" id="SSF56219">
    <property type="entry name" value="DNase I-like"/>
    <property type="match status" value="1"/>
</dbReference>
<evidence type="ECO:0000256" key="1">
    <source>
        <dbReference type="SAM" id="Coils"/>
    </source>
</evidence>
<evidence type="ECO:0000256" key="2">
    <source>
        <dbReference type="SAM" id="SignalP"/>
    </source>
</evidence>
<protein>
    <recommendedName>
        <fullName evidence="3">Endonuclease/exonuclease/phosphatase domain-containing protein</fullName>
    </recommendedName>
</protein>
<reference evidence="4" key="1">
    <citation type="submission" date="2023-10" db="EMBL/GenBank/DDBJ databases">
        <authorList>
            <person name="Chen Y."/>
            <person name="Shah S."/>
            <person name="Dougan E. K."/>
            <person name="Thang M."/>
            <person name="Chan C."/>
        </authorList>
    </citation>
    <scope>NUCLEOTIDE SEQUENCE [LARGE SCALE GENOMIC DNA]</scope>
</reference>
<feature type="chain" id="PRO_5046890380" description="Endonuclease/exonuclease/phosphatase domain-containing protein" evidence="2">
    <location>
        <begin position="16"/>
        <end position="716"/>
    </location>
</feature>
<proteinExistence type="predicted"/>
<keyword evidence="5" id="KW-1185">Reference proteome</keyword>
<feature type="domain" description="Endonuclease/exonuclease/phosphatase" evidence="3">
    <location>
        <begin position="221"/>
        <end position="459"/>
    </location>
</feature>
<sequence>MVAIHWLEMLTLGVAKVLLGTQSTPLPPDDSQGDSGKQVDVEDLDDFNGDPSDVAAMLAQFQSAMQKSIAEQISGIKGGIVASVSSHTESLVKAVVARQEKTNFQLRSELEELRARQQVQEQTQNDFKEQLKQIRKALYVAESTVPIKDLDSMAEWDRDHDTTVLCANTSANVAVEELKRAITPWLEEANIESDKWKVIGPSPSRRALLHHKPEVRRKKFRKLAMMCRRQAIICLQEVHGTLEEFQHHCYLHRIPGAVPGSVSQRDSGGAAVILSQLSQLEAEEAIRVGRLKHEILAQGRAHRIMIKARANEHRADTMTIAHNIHNFGLTRAQVDTIASRISAESSVAAQSPRRTTVLAMGDFNYAETAAMHLHVPEIDKGLVHPPRQREFGDVRAAAFSGMAELDPELPAHFIKYDQRLTQLDRVFISTQPWVLIQWSIAATVAYPPEEVFAEGISDHSPVQISFAPRDLKPEEDQPVPAFICKQPEFKCYLDLLMSHSYIHSLQAIPKWAEYKRLLREAVRLTRNKLVSMRTPPLGAKLVLFRSIARAIHFHGVRLARTPLASGPFPSEMLSISWEQVVSLVWPMDFRRKYEALQQEITEDRSRRSETQAKDSPSWSEKKRLRAYARAARSAIAVALEAFDEAQRVARTRVDMESLGQALQVVDSKNLEYMQRINKQETRHQALEAENALVKEEVEKVRASIDRLRAELQGGEE</sequence>
<dbReference type="InterPro" id="IPR005135">
    <property type="entry name" value="Endo/exonuclease/phosphatase"/>
</dbReference>
<keyword evidence="2" id="KW-0732">Signal</keyword>
<feature type="non-terminal residue" evidence="4">
    <location>
        <position position="716"/>
    </location>
</feature>
<feature type="coiled-coil region" evidence="1">
    <location>
        <begin position="669"/>
        <end position="710"/>
    </location>
</feature>
<keyword evidence="1" id="KW-0175">Coiled coil</keyword>
<feature type="signal peptide" evidence="2">
    <location>
        <begin position="1"/>
        <end position="15"/>
    </location>
</feature>
<evidence type="ECO:0000313" key="4">
    <source>
        <dbReference type="EMBL" id="CAK0864224.1"/>
    </source>
</evidence>
<dbReference type="Gene3D" id="3.60.10.10">
    <property type="entry name" value="Endonuclease/exonuclease/phosphatase"/>
    <property type="match status" value="1"/>
</dbReference>
<evidence type="ECO:0000259" key="3">
    <source>
        <dbReference type="Pfam" id="PF03372"/>
    </source>
</evidence>
<name>A0ABN9UY21_9DINO</name>
<organism evidence="4 5">
    <name type="scientific">Prorocentrum cordatum</name>
    <dbReference type="NCBI Taxonomy" id="2364126"/>
    <lineage>
        <taxon>Eukaryota</taxon>
        <taxon>Sar</taxon>
        <taxon>Alveolata</taxon>
        <taxon>Dinophyceae</taxon>
        <taxon>Prorocentrales</taxon>
        <taxon>Prorocentraceae</taxon>
        <taxon>Prorocentrum</taxon>
    </lineage>
</organism>
<accession>A0ABN9UY21</accession>